<dbReference type="Proteomes" id="UP001595715">
    <property type="component" value="Unassembled WGS sequence"/>
</dbReference>
<dbReference type="InterPro" id="IPR051450">
    <property type="entry name" value="Gfo/Idh/MocA_Oxidoreductases"/>
</dbReference>
<feature type="domain" description="Gfo/Idh/MocA-like oxidoreductase C-terminal" evidence="3">
    <location>
        <begin position="131"/>
        <end position="325"/>
    </location>
</feature>
<keyword evidence="5" id="KW-1185">Reference proteome</keyword>
<evidence type="ECO:0000256" key="1">
    <source>
        <dbReference type="ARBA" id="ARBA00010928"/>
    </source>
</evidence>
<sequence length="338" mass="36062">MKVAVLGCGGLGHVHARAYAGIEGVELTAVCDIDAGQAHRLAEELGVAAYADFDVMLGEAEFDVVSIAVPSWLHHAYAVQAARAGKHVVCEKPIALTAEDAREMIEVCEANGVRLFIGHVVRFSPDYVQLKRALDNGAIGSPGVAHASRKGEHPAATHPWYADEAKSGGVIVDFMIHDLDFLRWSFGEVARVFAMVRHDEHLEYALVTLEFESGAVANVEAYWGYPGPFQTKAELAGSGGIVQASSLDSSSIRVHRKASASESGPFDAIPGSPGFQTPYELELRHFIACIRGEVQPIVTAEDALQALEIALAAKESSRIGHPVQLAPTAQGNRGGGHR</sequence>
<dbReference type="SUPFAM" id="SSF55347">
    <property type="entry name" value="Glyceraldehyde-3-phosphate dehydrogenase-like, C-terminal domain"/>
    <property type="match status" value="1"/>
</dbReference>
<dbReference type="InterPro" id="IPR004104">
    <property type="entry name" value="Gfo/Idh/MocA-like_OxRdtase_C"/>
</dbReference>
<feature type="domain" description="Gfo/Idh/MocA-like oxidoreductase N-terminal" evidence="2">
    <location>
        <begin position="1"/>
        <end position="119"/>
    </location>
</feature>
<gene>
    <name evidence="4" type="ORF">ACFOZ8_20195</name>
</gene>
<organism evidence="4 5">
    <name type="scientific">Paenibacillus xanthanilyticus</name>
    <dbReference type="NCBI Taxonomy" id="1783531"/>
    <lineage>
        <taxon>Bacteria</taxon>
        <taxon>Bacillati</taxon>
        <taxon>Bacillota</taxon>
        <taxon>Bacilli</taxon>
        <taxon>Bacillales</taxon>
        <taxon>Paenibacillaceae</taxon>
        <taxon>Paenibacillus</taxon>
    </lineage>
</organism>
<dbReference type="PANTHER" id="PTHR43377">
    <property type="entry name" value="BILIVERDIN REDUCTASE A"/>
    <property type="match status" value="1"/>
</dbReference>
<dbReference type="EMBL" id="JBHSAM010000028">
    <property type="protein sequence ID" value="MFC4101976.1"/>
    <property type="molecule type" value="Genomic_DNA"/>
</dbReference>
<protein>
    <submittedName>
        <fullName evidence="4">Gfo/Idh/MocA family protein</fullName>
    </submittedName>
</protein>
<dbReference type="InterPro" id="IPR036291">
    <property type="entry name" value="NAD(P)-bd_dom_sf"/>
</dbReference>
<comment type="similarity">
    <text evidence="1">Belongs to the Gfo/Idh/MocA family.</text>
</comment>
<dbReference type="Gene3D" id="3.40.50.720">
    <property type="entry name" value="NAD(P)-binding Rossmann-like Domain"/>
    <property type="match status" value="1"/>
</dbReference>
<evidence type="ECO:0000313" key="4">
    <source>
        <dbReference type="EMBL" id="MFC4101976.1"/>
    </source>
</evidence>
<comment type="caution">
    <text evidence="4">The sequence shown here is derived from an EMBL/GenBank/DDBJ whole genome shotgun (WGS) entry which is preliminary data.</text>
</comment>
<reference evidence="5" key="1">
    <citation type="journal article" date="2019" name="Int. J. Syst. Evol. Microbiol.">
        <title>The Global Catalogue of Microorganisms (GCM) 10K type strain sequencing project: providing services to taxonomists for standard genome sequencing and annotation.</title>
        <authorList>
            <consortium name="The Broad Institute Genomics Platform"/>
            <consortium name="The Broad Institute Genome Sequencing Center for Infectious Disease"/>
            <person name="Wu L."/>
            <person name="Ma J."/>
        </authorList>
    </citation>
    <scope>NUCLEOTIDE SEQUENCE [LARGE SCALE GENOMIC DNA]</scope>
    <source>
        <strain evidence="5">IBRC-M 10987</strain>
    </source>
</reference>
<proteinExistence type="inferred from homology"/>
<evidence type="ECO:0000259" key="2">
    <source>
        <dbReference type="Pfam" id="PF01408"/>
    </source>
</evidence>
<dbReference type="InterPro" id="IPR000683">
    <property type="entry name" value="Gfo/Idh/MocA-like_OxRdtase_N"/>
</dbReference>
<evidence type="ECO:0000313" key="5">
    <source>
        <dbReference type="Proteomes" id="UP001595715"/>
    </source>
</evidence>
<dbReference type="SUPFAM" id="SSF51735">
    <property type="entry name" value="NAD(P)-binding Rossmann-fold domains"/>
    <property type="match status" value="1"/>
</dbReference>
<dbReference type="PANTHER" id="PTHR43377:SF1">
    <property type="entry name" value="BILIVERDIN REDUCTASE A"/>
    <property type="match status" value="1"/>
</dbReference>
<name>A0ABV8K7L5_9BACL</name>
<accession>A0ABV8K7L5</accession>
<evidence type="ECO:0000259" key="3">
    <source>
        <dbReference type="Pfam" id="PF02894"/>
    </source>
</evidence>
<dbReference type="RefSeq" id="WP_377720564.1">
    <property type="nucleotide sequence ID" value="NZ_JBHSAM010000028.1"/>
</dbReference>
<dbReference type="Pfam" id="PF01408">
    <property type="entry name" value="GFO_IDH_MocA"/>
    <property type="match status" value="1"/>
</dbReference>
<dbReference type="Gene3D" id="3.30.360.10">
    <property type="entry name" value="Dihydrodipicolinate Reductase, domain 2"/>
    <property type="match status" value="1"/>
</dbReference>
<dbReference type="Pfam" id="PF02894">
    <property type="entry name" value="GFO_IDH_MocA_C"/>
    <property type="match status" value="1"/>
</dbReference>